<dbReference type="GO" id="GO:0016747">
    <property type="term" value="F:acyltransferase activity, transferring groups other than amino-acyl groups"/>
    <property type="evidence" value="ECO:0007669"/>
    <property type="project" value="InterPro"/>
</dbReference>
<dbReference type="InterPro" id="IPR016181">
    <property type="entry name" value="Acyl_CoA_acyltransferase"/>
</dbReference>
<dbReference type="Gene3D" id="3.40.630.30">
    <property type="match status" value="1"/>
</dbReference>
<organism evidence="2 3">
    <name type="scientific">Brachybacterium phenoliresistens</name>
    <dbReference type="NCBI Taxonomy" id="396014"/>
    <lineage>
        <taxon>Bacteria</taxon>
        <taxon>Bacillati</taxon>
        <taxon>Actinomycetota</taxon>
        <taxon>Actinomycetes</taxon>
        <taxon>Micrococcales</taxon>
        <taxon>Dermabacteraceae</taxon>
        <taxon>Brachybacterium</taxon>
    </lineage>
</organism>
<dbReference type="Proteomes" id="UP000023067">
    <property type="component" value="Unassembled WGS sequence"/>
</dbReference>
<dbReference type="PROSITE" id="PS51186">
    <property type="entry name" value="GNAT"/>
    <property type="match status" value="1"/>
</dbReference>
<feature type="domain" description="N-acetyltransferase" evidence="1">
    <location>
        <begin position="14"/>
        <end position="185"/>
    </location>
</feature>
<sequence>MPAPTARVLEGERVRLEPLRAEHAEGLAEAVRDGELWRIPYATHIPRPEAMAAGVEATLVKAAAGQIIAWAVILRGRDGAADRVVGQTTFLNIARADRRLEIGSTFLSASTHGTGVNAEVKLLLLTEAFERLGCLRVELRTHHLNAASRRAIERLGATQEGILRAHRILPDGSLRHTVVYAILADEWRGVRALLEQRLGR</sequence>
<dbReference type="STRING" id="396014.BF93_08520"/>
<reference evidence="2 3" key="1">
    <citation type="submission" date="2014-02" db="EMBL/GenBank/DDBJ databases">
        <title>Genome sequence of Brachybacterium phenoliresistens strain W13A50.</title>
        <authorList>
            <person name="Wang X."/>
        </authorList>
    </citation>
    <scope>NUCLEOTIDE SEQUENCE [LARGE SCALE GENOMIC DNA]</scope>
    <source>
        <strain evidence="2 3">W13A50</strain>
    </source>
</reference>
<protein>
    <submittedName>
        <fullName evidence="2">Amino acid acetyltransferase</fullName>
    </submittedName>
</protein>
<evidence type="ECO:0000313" key="3">
    <source>
        <dbReference type="Proteomes" id="UP000023067"/>
    </source>
</evidence>
<gene>
    <name evidence="2" type="ORF">BF93_08520</name>
</gene>
<evidence type="ECO:0000259" key="1">
    <source>
        <dbReference type="PROSITE" id="PS51186"/>
    </source>
</evidence>
<keyword evidence="3" id="KW-1185">Reference proteome</keyword>
<name>Z9JQE1_9MICO</name>
<dbReference type="OrthoDB" id="9795199at2"/>
<dbReference type="AlphaFoldDB" id="Z9JQE1"/>
<dbReference type="EMBL" id="JDYK01000021">
    <property type="protein sequence ID" value="EWS79967.1"/>
    <property type="molecule type" value="Genomic_DNA"/>
</dbReference>
<comment type="caution">
    <text evidence="2">The sequence shown here is derived from an EMBL/GenBank/DDBJ whole genome shotgun (WGS) entry which is preliminary data.</text>
</comment>
<dbReference type="HOGENOM" id="CLU_013985_1_0_11"/>
<accession>Z9JQE1</accession>
<evidence type="ECO:0000313" key="2">
    <source>
        <dbReference type="EMBL" id="EWS79967.1"/>
    </source>
</evidence>
<keyword evidence="2" id="KW-0808">Transferase</keyword>
<proteinExistence type="predicted"/>
<dbReference type="PANTHER" id="PTHR43610:SF1">
    <property type="entry name" value="N-ACETYLTRANSFERASE DOMAIN-CONTAINING PROTEIN"/>
    <property type="match status" value="1"/>
</dbReference>
<dbReference type="SUPFAM" id="SSF55729">
    <property type="entry name" value="Acyl-CoA N-acyltransferases (Nat)"/>
    <property type="match status" value="1"/>
</dbReference>
<dbReference type="eggNOG" id="COG1670">
    <property type="taxonomic scope" value="Bacteria"/>
</dbReference>
<dbReference type="InterPro" id="IPR000182">
    <property type="entry name" value="GNAT_dom"/>
</dbReference>
<dbReference type="Pfam" id="PF13302">
    <property type="entry name" value="Acetyltransf_3"/>
    <property type="match status" value="1"/>
</dbReference>
<dbReference type="PANTHER" id="PTHR43610">
    <property type="entry name" value="BLL6696 PROTEIN"/>
    <property type="match status" value="1"/>
</dbReference>
<dbReference type="PATRIC" id="fig|396014.3.peg.3204"/>